<evidence type="ECO:0000313" key="3">
    <source>
        <dbReference type="Proteomes" id="UP001239994"/>
    </source>
</evidence>
<feature type="region of interest" description="Disordered" evidence="1">
    <location>
        <begin position="32"/>
        <end position="54"/>
    </location>
</feature>
<evidence type="ECO:0000313" key="2">
    <source>
        <dbReference type="EMBL" id="KAK1805225.1"/>
    </source>
</evidence>
<name>A0AAD8ZUR6_9TELE</name>
<protein>
    <submittedName>
        <fullName evidence="2">Uncharacterized protein</fullName>
    </submittedName>
</protein>
<sequence>MKARGVDVGGRNGINHAENGMAVRTLGLSECSNPPSSSLMRMPSISKDGGRGAQTGASYWTELNGNVESCPARCFYRLDPLHPPAAIPRFHPPAEA</sequence>
<evidence type="ECO:0000256" key="1">
    <source>
        <dbReference type="SAM" id="MobiDB-lite"/>
    </source>
</evidence>
<keyword evidence="3" id="KW-1185">Reference proteome</keyword>
<accession>A0AAD8ZUR6</accession>
<reference evidence="2" key="1">
    <citation type="submission" date="2023-03" db="EMBL/GenBank/DDBJ databases">
        <title>Electrophorus voltai genome.</title>
        <authorList>
            <person name="Bian C."/>
        </authorList>
    </citation>
    <scope>NUCLEOTIDE SEQUENCE</scope>
    <source>
        <strain evidence="2">CB-2022</strain>
        <tissue evidence="2">Muscle</tissue>
    </source>
</reference>
<gene>
    <name evidence="2" type="ORF">P4O66_019562</name>
</gene>
<organism evidence="2 3">
    <name type="scientific">Electrophorus voltai</name>
    <dbReference type="NCBI Taxonomy" id="2609070"/>
    <lineage>
        <taxon>Eukaryota</taxon>
        <taxon>Metazoa</taxon>
        <taxon>Chordata</taxon>
        <taxon>Craniata</taxon>
        <taxon>Vertebrata</taxon>
        <taxon>Euteleostomi</taxon>
        <taxon>Actinopterygii</taxon>
        <taxon>Neopterygii</taxon>
        <taxon>Teleostei</taxon>
        <taxon>Ostariophysi</taxon>
        <taxon>Gymnotiformes</taxon>
        <taxon>Gymnotoidei</taxon>
        <taxon>Gymnotidae</taxon>
        <taxon>Electrophorus</taxon>
    </lineage>
</organism>
<dbReference type="AlphaFoldDB" id="A0AAD8ZUR6"/>
<dbReference type="EMBL" id="JAROKS010000003">
    <property type="protein sequence ID" value="KAK1805225.1"/>
    <property type="molecule type" value="Genomic_DNA"/>
</dbReference>
<proteinExistence type="predicted"/>
<comment type="caution">
    <text evidence="2">The sequence shown here is derived from an EMBL/GenBank/DDBJ whole genome shotgun (WGS) entry which is preliminary data.</text>
</comment>
<dbReference type="Proteomes" id="UP001239994">
    <property type="component" value="Unassembled WGS sequence"/>
</dbReference>